<dbReference type="PANTHER" id="PTHR11783">
    <property type="entry name" value="SULFOTRANSFERASE SULT"/>
    <property type="match status" value="1"/>
</dbReference>
<evidence type="ECO:0000256" key="2">
    <source>
        <dbReference type="ARBA" id="ARBA00022679"/>
    </source>
</evidence>
<comment type="similarity">
    <text evidence="1 3">Belongs to the sulfotransferase 1 family.</text>
</comment>
<dbReference type="Gene3D" id="3.40.50.300">
    <property type="entry name" value="P-loop containing nucleotide triphosphate hydrolases"/>
    <property type="match status" value="1"/>
</dbReference>
<dbReference type="InterPro" id="IPR027417">
    <property type="entry name" value="P-loop_NTPase"/>
</dbReference>
<dbReference type="InterPro" id="IPR000863">
    <property type="entry name" value="Sulfotransferase_dom"/>
</dbReference>
<organism evidence="5 6">
    <name type="scientific">Cinchona calisaya</name>
    <dbReference type="NCBI Taxonomy" id="153742"/>
    <lineage>
        <taxon>Eukaryota</taxon>
        <taxon>Viridiplantae</taxon>
        <taxon>Streptophyta</taxon>
        <taxon>Embryophyta</taxon>
        <taxon>Tracheophyta</taxon>
        <taxon>Spermatophyta</taxon>
        <taxon>Magnoliopsida</taxon>
        <taxon>eudicotyledons</taxon>
        <taxon>Gunneridae</taxon>
        <taxon>Pentapetalae</taxon>
        <taxon>asterids</taxon>
        <taxon>lamiids</taxon>
        <taxon>Gentianales</taxon>
        <taxon>Rubiaceae</taxon>
        <taxon>Cinchonoideae</taxon>
        <taxon>Cinchoneae</taxon>
        <taxon>Cinchona</taxon>
    </lineage>
</organism>
<dbReference type="Pfam" id="PF00685">
    <property type="entry name" value="Sulfotransfer_1"/>
    <property type="match status" value="1"/>
</dbReference>
<proteinExistence type="inferred from homology"/>
<protein>
    <recommendedName>
        <fullName evidence="3">Sulfotransferase</fullName>
        <ecNumber evidence="3">2.8.2.-</ecNumber>
    </recommendedName>
</protein>
<name>A0ABD2YXR3_9GENT</name>
<dbReference type="GO" id="GO:0016740">
    <property type="term" value="F:transferase activity"/>
    <property type="evidence" value="ECO:0007669"/>
    <property type="project" value="UniProtKB-KW"/>
</dbReference>
<reference evidence="5 6" key="1">
    <citation type="submission" date="2024-11" db="EMBL/GenBank/DDBJ databases">
        <title>A near-complete genome assembly of Cinchona calisaya.</title>
        <authorList>
            <person name="Lian D.C."/>
            <person name="Zhao X.W."/>
            <person name="Wei L."/>
        </authorList>
    </citation>
    <scope>NUCLEOTIDE SEQUENCE [LARGE SCALE GENOMIC DNA]</scope>
    <source>
        <tissue evidence="5">Nenye</tissue>
    </source>
</reference>
<dbReference type="EMBL" id="JBJUIK010000012">
    <property type="protein sequence ID" value="KAL3511012.1"/>
    <property type="molecule type" value="Genomic_DNA"/>
</dbReference>
<dbReference type="EC" id="2.8.2.-" evidence="3"/>
<evidence type="ECO:0000313" key="6">
    <source>
        <dbReference type="Proteomes" id="UP001630127"/>
    </source>
</evidence>
<evidence type="ECO:0000259" key="4">
    <source>
        <dbReference type="Pfam" id="PF00685"/>
    </source>
</evidence>
<keyword evidence="6" id="KW-1185">Reference proteome</keyword>
<sequence length="322" mass="37283">MNYLKSLDSYFHLYQEKRDGLNLIYTNINFSGIPLGNFIESLIVRNFQAQDSVVLVASHPKCGTTWLKSLTFALLNRHRFPPSNKNHPLLTKNSHQLVPSLEVRVDPNNPIHDIISVPADTSLMRFICSHLPYVSLPKSCQDSGCKIVYICRNPKDTFVYLWHHMNKLRIYNKRAIGLEEASDMFCRGVTMMGPFWDHVLSYWKESLERPGKVLFLKYEEIREQPEFQVRRTAEFIWCPFSSTEDEAGSGSGVVDEIVRLCCFEHLSNLEVNKSGKTTTGLEFNVISRRPQVDDWKNYLTPEMADRFDHITKEKFHGFGLEL</sequence>
<evidence type="ECO:0000313" key="5">
    <source>
        <dbReference type="EMBL" id="KAL3511012.1"/>
    </source>
</evidence>
<dbReference type="SUPFAM" id="SSF52540">
    <property type="entry name" value="P-loop containing nucleoside triphosphate hydrolases"/>
    <property type="match status" value="1"/>
</dbReference>
<evidence type="ECO:0000256" key="3">
    <source>
        <dbReference type="RuleBase" id="RU361155"/>
    </source>
</evidence>
<comment type="caution">
    <text evidence="5">The sequence shown here is derived from an EMBL/GenBank/DDBJ whole genome shotgun (WGS) entry which is preliminary data.</text>
</comment>
<accession>A0ABD2YXR3</accession>
<evidence type="ECO:0000256" key="1">
    <source>
        <dbReference type="ARBA" id="ARBA00005771"/>
    </source>
</evidence>
<feature type="domain" description="Sulfotransferase" evidence="4">
    <location>
        <begin position="53"/>
        <end position="319"/>
    </location>
</feature>
<dbReference type="AlphaFoldDB" id="A0ABD2YXR3"/>
<keyword evidence="2 3" id="KW-0808">Transferase</keyword>
<gene>
    <name evidence="5" type="ORF">ACH5RR_030413</name>
</gene>
<dbReference type="Proteomes" id="UP001630127">
    <property type="component" value="Unassembled WGS sequence"/>
</dbReference>